<keyword evidence="1" id="KW-1133">Transmembrane helix</keyword>
<feature type="transmembrane region" description="Helical" evidence="1">
    <location>
        <begin position="68"/>
        <end position="85"/>
    </location>
</feature>
<dbReference type="PANTHER" id="PTHR33741:SF5">
    <property type="entry name" value="TRANSMEMBRANE PROTEIN DDB_G0269096-RELATED"/>
    <property type="match status" value="1"/>
</dbReference>
<dbReference type="Proteomes" id="UP000316093">
    <property type="component" value="Chromosome"/>
</dbReference>
<reference evidence="3 4" key="1">
    <citation type="submission" date="2019-06" db="EMBL/GenBank/DDBJ databases">
        <title>A complete genome sequence for Luteibacter pinisoli MAH-14.</title>
        <authorList>
            <person name="Baltrus D.A."/>
        </authorList>
    </citation>
    <scope>NUCLEOTIDE SEQUENCE [LARGE SCALE GENOMIC DNA]</scope>
    <source>
        <strain evidence="3 4">MAH-14</strain>
    </source>
</reference>
<proteinExistence type="predicted"/>
<feature type="transmembrane region" description="Helical" evidence="1">
    <location>
        <begin position="39"/>
        <end position="56"/>
    </location>
</feature>
<keyword evidence="1" id="KW-0812">Transmembrane</keyword>
<feature type="domain" description="HPP transmembrane region" evidence="2">
    <location>
        <begin position="15"/>
        <end position="156"/>
    </location>
</feature>
<dbReference type="KEGG" id="lpy:FIV34_00125"/>
<feature type="transmembrane region" description="Helical" evidence="1">
    <location>
        <begin position="131"/>
        <end position="153"/>
    </location>
</feature>
<name>A0A4Y5YZS6_9GAMM</name>
<dbReference type="PANTHER" id="PTHR33741">
    <property type="entry name" value="TRANSMEMBRANE PROTEIN DDB_G0269096-RELATED"/>
    <property type="match status" value="1"/>
</dbReference>
<evidence type="ECO:0000313" key="3">
    <source>
        <dbReference type="EMBL" id="QDE37713.1"/>
    </source>
</evidence>
<dbReference type="InterPro" id="IPR058581">
    <property type="entry name" value="TM_HPP"/>
</dbReference>
<evidence type="ECO:0000313" key="4">
    <source>
        <dbReference type="Proteomes" id="UP000316093"/>
    </source>
</evidence>
<organism evidence="3 4">
    <name type="scientific">Luteibacter pinisoli</name>
    <dbReference type="NCBI Taxonomy" id="2589080"/>
    <lineage>
        <taxon>Bacteria</taxon>
        <taxon>Pseudomonadati</taxon>
        <taxon>Pseudomonadota</taxon>
        <taxon>Gammaproteobacteria</taxon>
        <taxon>Lysobacterales</taxon>
        <taxon>Rhodanobacteraceae</taxon>
        <taxon>Luteibacter</taxon>
    </lineage>
</organism>
<keyword evidence="1" id="KW-0472">Membrane</keyword>
<accession>A0A4Y5YZS6</accession>
<gene>
    <name evidence="3" type="ORF">FIV34_00125</name>
</gene>
<dbReference type="InterPro" id="IPR007065">
    <property type="entry name" value="HPP"/>
</dbReference>
<dbReference type="EMBL" id="CP041046">
    <property type="protein sequence ID" value="QDE37713.1"/>
    <property type="molecule type" value="Genomic_DNA"/>
</dbReference>
<dbReference type="RefSeq" id="WP_139978456.1">
    <property type="nucleotide sequence ID" value="NZ_CP041046.1"/>
</dbReference>
<dbReference type="OrthoDB" id="9811720at2"/>
<protein>
    <recommendedName>
        <fullName evidence="2">HPP transmembrane region domain-containing protein</fullName>
    </recommendedName>
</protein>
<keyword evidence="4" id="KW-1185">Reference proteome</keyword>
<feature type="transmembrane region" description="Helical" evidence="1">
    <location>
        <begin position="12"/>
        <end position="33"/>
    </location>
</feature>
<dbReference type="AlphaFoldDB" id="A0A4Y5YZS6"/>
<evidence type="ECO:0000259" key="2">
    <source>
        <dbReference type="Pfam" id="PF04982"/>
    </source>
</evidence>
<evidence type="ECO:0000256" key="1">
    <source>
        <dbReference type="SAM" id="Phobius"/>
    </source>
</evidence>
<sequence length="167" mass="17120">MSVECANSVAKNLCVVWLACGLFICTIILGIMPNVVADGAPLVAPMGASVMLMLLAPKSAFARPRSVVLANFLATAIGLVVTHVFPSLLMASAAAMALTIGAMGAFRAIHPPSAGIALFAVSQGAQSASDGFALLFGGVMTRTAVILVLVIGLNRLGDVIWKRQAKV</sequence>
<dbReference type="Pfam" id="PF04982">
    <property type="entry name" value="TM_HPP"/>
    <property type="match status" value="1"/>
</dbReference>